<evidence type="ECO:0000313" key="3">
    <source>
        <dbReference type="EMBL" id="TDS26555.1"/>
    </source>
</evidence>
<dbReference type="Proteomes" id="UP000295758">
    <property type="component" value="Unassembled WGS sequence"/>
</dbReference>
<keyword evidence="2" id="KW-1133">Transmembrane helix</keyword>
<accession>A0A4R7DZ14</accession>
<feature type="transmembrane region" description="Helical" evidence="2">
    <location>
        <begin position="58"/>
        <end position="82"/>
    </location>
</feature>
<name>A0A4R7DZ14_9FIRM</name>
<evidence type="ECO:0000313" key="4">
    <source>
        <dbReference type="Proteomes" id="UP000295758"/>
    </source>
</evidence>
<protein>
    <submittedName>
        <fullName evidence="3">Superinfection exclusion protein B</fullName>
    </submittedName>
</protein>
<dbReference type="Pfam" id="PF14163">
    <property type="entry name" value="SieB"/>
    <property type="match status" value="1"/>
</dbReference>
<keyword evidence="1" id="KW-0175">Coiled coil</keyword>
<proteinExistence type="predicted"/>
<keyword evidence="2" id="KW-0472">Membrane</keyword>
<dbReference type="RefSeq" id="WP_089723458.1">
    <property type="nucleotide sequence ID" value="NZ_FNGB01000079.1"/>
</dbReference>
<keyword evidence="2" id="KW-0812">Transmembrane</keyword>
<evidence type="ECO:0000256" key="2">
    <source>
        <dbReference type="SAM" id="Phobius"/>
    </source>
</evidence>
<reference evidence="3 4" key="1">
    <citation type="submission" date="2019-03" db="EMBL/GenBank/DDBJ databases">
        <title>Deep subsurface shale carbon reservoir microbial communities from Ohio and West Virginia, USA.</title>
        <authorList>
            <person name="Wrighton K."/>
        </authorList>
    </citation>
    <scope>NUCLEOTIDE SEQUENCE [LARGE SCALE GENOMIC DNA]</scope>
    <source>
        <strain evidence="3 4">UTICA-S4D12</strain>
    </source>
</reference>
<dbReference type="EMBL" id="SOAA01000034">
    <property type="protein sequence ID" value="TDS26555.1"/>
    <property type="molecule type" value="Genomic_DNA"/>
</dbReference>
<feature type="transmembrane region" description="Helical" evidence="2">
    <location>
        <begin position="21"/>
        <end position="38"/>
    </location>
</feature>
<sequence>MIKLEDFFNSAWNKIIDWIKDPWILVLFFLVTSLMIFLPEKYLSLLKINGLANEHGWIIGMIFMVTGISLIIFMILKIIYWVNKKLYFFDKKNRLKNLTVGEKKVLGRFISFQERTISFNLIQNNKIKELANQGLVRYTAREGDMFEYPFTIKEWVYKYLNKNKHLVELTEEELESMKNRKDQVRQDIRNR</sequence>
<organism evidence="3 4">
    <name type="scientific">Halanaerobium congolense</name>
    <dbReference type="NCBI Taxonomy" id="54121"/>
    <lineage>
        <taxon>Bacteria</taxon>
        <taxon>Bacillati</taxon>
        <taxon>Bacillota</taxon>
        <taxon>Clostridia</taxon>
        <taxon>Halanaerobiales</taxon>
        <taxon>Halanaerobiaceae</taxon>
        <taxon>Halanaerobium</taxon>
    </lineage>
</organism>
<dbReference type="AlphaFoldDB" id="A0A4R7DZ14"/>
<evidence type="ECO:0000256" key="1">
    <source>
        <dbReference type="SAM" id="Coils"/>
    </source>
</evidence>
<comment type="caution">
    <text evidence="3">The sequence shown here is derived from an EMBL/GenBank/DDBJ whole genome shotgun (WGS) entry which is preliminary data.</text>
</comment>
<feature type="coiled-coil region" evidence="1">
    <location>
        <begin position="160"/>
        <end position="187"/>
    </location>
</feature>
<gene>
    <name evidence="3" type="ORF">BY453_1343</name>
</gene>
<dbReference type="InterPro" id="IPR025982">
    <property type="entry name" value="SieB"/>
</dbReference>